<dbReference type="Gene3D" id="3.30.40.100">
    <property type="match status" value="1"/>
</dbReference>
<evidence type="ECO:0000256" key="3">
    <source>
        <dbReference type="ARBA" id="ARBA00022833"/>
    </source>
</evidence>
<evidence type="ECO:0000256" key="2">
    <source>
        <dbReference type="ARBA" id="ARBA00022771"/>
    </source>
</evidence>
<dbReference type="InterPro" id="IPR013083">
    <property type="entry name" value="Znf_RING/FYVE/PHD"/>
</dbReference>
<dbReference type="PROSITE" id="PS50016">
    <property type="entry name" value="ZF_PHD_2"/>
    <property type="match status" value="1"/>
</dbReference>
<dbReference type="GO" id="GO:0000228">
    <property type="term" value="C:nuclear chromosome"/>
    <property type="evidence" value="ECO:0007669"/>
    <property type="project" value="TreeGrafter"/>
</dbReference>
<dbReference type="GO" id="GO:0045740">
    <property type="term" value="P:positive regulation of DNA replication"/>
    <property type="evidence" value="ECO:0007669"/>
    <property type="project" value="TreeGrafter"/>
</dbReference>
<dbReference type="InterPro" id="IPR047171">
    <property type="entry name" value="BAZ1A"/>
</dbReference>
<feature type="compositionally biased region" description="Polar residues" evidence="5">
    <location>
        <begin position="35"/>
        <end position="46"/>
    </location>
</feature>
<dbReference type="Proteomes" id="UP001085076">
    <property type="component" value="Miscellaneous, Linkage group lg08"/>
</dbReference>
<name>A0A9D5C3I2_9LILI</name>
<dbReference type="InterPro" id="IPR019786">
    <property type="entry name" value="Zinc_finger_PHD-type_CS"/>
</dbReference>
<evidence type="ECO:0000256" key="1">
    <source>
        <dbReference type="ARBA" id="ARBA00022723"/>
    </source>
</evidence>
<feature type="region of interest" description="Disordered" evidence="5">
    <location>
        <begin position="35"/>
        <end position="60"/>
    </location>
</feature>
<dbReference type="PROSITE" id="PS51050">
    <property type="entry name" value="ZF_CW"/>
    <property type="match status" value="1"/>
</dbReference>
<dbReference type="FunFam" id="3.30.40.100:FF:000005">
    <property type="entry name" value="uncharacterized protein LOC106759733 isoform X4"/>
    <property type="match status" value="1"/>
</dbReference>
<dbReference type="PROSITE" id="PS01359">
    <property type="entry name" value="ZF_PHD_1"/>
    <property type="match status" value="1"/>
</dbReference>
<evidence type="ECO:0000259" key="6">
    <source>
        <dbReference type="PROSITE" id="PS50016"/>
    </source>
</evidence>
<feature type="domain" description="CW-type" evidence="7">
    <location>
        <begin position="365"/>
        <end position="430"/>
    </location>
</feature>
<evidence type="ECO:0000259" key="7">
    <source>
        <dbReference type="PROSITE" id="PS51050"/>
    </source>
</evidence>
<evidence type="ECO:0000256" key="4">
    <source>
        <dbReference type="PROSITE-ProRule" id="PRU00146"/>
    </source>
</evidence>
<dbReference type="PANTHER" id="PTHR46510">
    <property type="entry name" value="BROMODOMAIN ADJACENT TO ZINC FINGER DOMAIN PROTEIN 1A"/>
    <property type="match status" value="1"/>
</dbReference>
<gene>
    <name evidence="8" type="ORF">J5N97_026726</name>
</gene>
<dbReference type="GO" id="GO:0003677">
    <property type="term" value="F:DNA binding"/>
    <property type="evidence" value="ECO:0007669"/>
    <property type="project" value="TreeGrafter"/>
</dbReference>
<keyword evidence="1" id="KW-0479">Metal-binding</keyword>
<evidence type="ECO:0000313" key="9">
    <source>
        <dbReference type="Proteomes" id="UP001085076"/>
    </source>
</evidence>
<dbReference type="OrthoDB" id="787137at2759"/>
<dbReference type="InterPro" id="IPR019787">
    <property type="entry name" value="Znf_PHD-finger"/>
</dbReference>
<proteinExistence type="predicted"/>
<dbReference type="GO" id="GO:0031445">
    <property type="term" value="P:regulation of heterochromatin formation"/>
    <property type="evidence" value="ECO:0007669"/>
    <property type="project" value="TreeGrafter"/>
</dbReference>
<keyword evidence="9" id="KW-1185">Reference proteome</keyword>
<dbReference type="InterPro" id="IPR001965">
    <property type="entry name" value="Znf_PHD"/>
</dbReference>
<dbReference type="GO" id="GO:0008623">
    <property type="term" value="C:CHRAC"/>
    <property type="evidence" value="ECO:0007669"/>
    <property type="project" value="TreeGrafter"/>
</dbReference>
<dbReference type="InterPro" id="IPR011124">
    <property type="entry name" value="Znf_CW"/>
</dbReference>
<dbReference type="EMBL" id="JAGGNH010000008">
    <property type="protein sequence ID" value="KAJ0965588.1"/>
    <property type="molecule type" value="Genomic_DNA"/>
</dbReference>
<evidence type="ECO:0000313" key="8">
    <source>
        <dbReference type="EMBL" id="KAJ0965588.1"/>
    </source>
</evidence>
<reference evidence="8" key="2">
    <citation type="journal article" date="2022" name="Hortic Res">
        <title>The genome of Dioscorea zingiberensis sheds light on the biosynthesis, origin and evolution of the medicinally important diosgenin saponins.</title>
        <authorList>
            <person name="Li Y."/>
            <person name="Tan C."/>
            <person name="Li Z."/>
            <person name="Guo J."/>
            <person name="Li S."/>
            <person name="Chen X."/>
            <person name="Wang C."/>
            <person name="Dai X."/>
            <person name="Yang H."/>
            <person name="Song W."/>
            <person name="Hou L."/>
            <person name="Xu J."/>
            <person name="Tong Z."/>
            <person name="Xu A."/>
            <person name="Yuan X."/>
            <person name="Wang W."/>
            <person name="Yang Q."/>
            <person name="Chen L."/>
            <person name="Sun Z."/>
            <person name="Wang K."/>
            <person name="Pan B."/>
            <person name="Chen J."/>
            <person name="Bao Y."/>
            <person name="Liu F."/>
            <person name="Qi X."/>
            <person name="Gang D.R."/>
            <person name="Wen J."/>
            <person name="Li J."/>
        </authorList>
    </citation>
    <scope>NUCLEOTIDE SEQUENCE</scope>
    <source>
        <strain evidence="8">Dzin_1.0</strain>
    </source>
</reference>
<organism evidence="8 9">
    <name type="scientific">Dioscorea zingiberensis</name>
    <dbReference type="NCBI Taxonomy" id="325984"/>
    <lineage>
        <taxon>Eukaryota</taxon>
        <taxon>Viridiplantae</taxon>
        <taxon>Streptophyta</taxon>
        <taxon>Embryophyta</taxon>
        <taxon>Tracheophyta</taxon>
        <taxon>Spermatophyta</taxon>
        <taxon>Magnoliopsida</taxon>
        <taxon>Liliopsida</taxon>
        <taxon>Dioscoreales</taxon>
        <taxon>Dioscoreaceae</taxon>
        <taxon>Dioscorea</taxon>
    </lineage>
</organism>
<sequence>MCASTTPKWEGYVYKRRKLQRDMVALLSDENVTTITKESSNPSSGISFEEDPLVEKENDPNNACVNIAEPLTRDALVQGDALIIEDHPLQKPTAVASREINDIVQKSVSSKISSFREDEVPPVSSMGNFNRSTSEDYSVVVRDTCSSSKSISGHCSAIKRTDANGIGACSSTENVYIKPLEEFSSARDLCIHVLQTHGLLSELWTDSASNCTQILGDVDDKSTQLCKICDRPDNPRNMLICDLCDEAFHISCCNPKVKKCPVDEWYCQPCFRKRPKPLLANNSGKSLNIMGGLSSRREINSILAMLTDNQPYISGVRIGKDFQVDVPEWCGPVSVDNDYFGEPSELDPTECASLNGWINNKPSKDSSIGNWVQCREVIYNDADDDDEGTVCGKWRRAPLFVVQTDDWDCSCSVLWDPIHADCAVPQELETDVVLKHLKYIEMLRPRLASNKQKPDQAKSNAHG</sequence>
<reference evidence="8" key="1">
    <citation type="submission" date="2021-03" db="EMBL/GenBank/DDBJ databases">
        <authorList>
            <person name="Li Z."/>
            <person name="Yang C."/>
        </authorList>
    </citation>
    <scope>NUCLEOTIDE SEQUENCE</scope>
    <source>
        <strain evidence="8">Dzin_1.0</strain>
        <tissue evidence="8">Leaf</tissue>
    </source>
</reference>
<keyword evidence="2 4" id="KW-0863">Zinc-finger</keyword>
<dbReference type="GO" id="GO:0008270">
    <property type="term" value="F:zinc ion binding"/>
    <property type="evidence" value="ECO:0007669"/>
    <property type="project" value="UniProtKB-KW"/>
</dbReference>
<dbReference type="PANTHER" id="PTHR46510:SF1">
    <property type="entry name" value="BROMODOMAIN ADJACENT TO ZINC FINGER DOMAIN PROTEIN 1A"/>
    <property type="match status" value="1"/>
</dbReference>
<feature type="domain" description="PHD-type" evidence="6">
    <location>
        <begin position="223"/>
        <end position="273"/>
    </location>
</feature>
<evidence type="ECO:0000256" key="5">
    <source>
        <dbReference type="SAM" id="MobiDB-lite"/>
    </source>
</evidence>
<dbReference type="GO" id="GO:0006355">
    <property type="term" value="P:regulation of DNA-templated transcription"/>
    <property type="evidence" value="ECO:0007669"/>
    <property type="project" value="TreeGrafter"/>
</dbReference>
<dbReference type="Pfam" id="PF00628">
    <property type="entry name" value="PHD"/>
    <property type="match status" value="1"/>
</dbReference>
<dbReference type="AlphaFoldDB" id="A0A9D5C3I2"/>
<dbReference type="SUPFAM" id="SSF57903">
    <property type="entry name" value="FYVE/PHD zinc finger"/>
    <property type="match status" value="1"/>
</dbReference>
<dbReference type="SMART" id="SM00249">
    <property type="entry name" value="PHD"/>
    <property type="match status" value="1"/>
</dbReference>
<dbReference type="InterPro" id="IPR011011">
    <property type="entry name" value="Znf_FYVE_PHD"/>
</dbReference>
<dbReference type="GO" id="GO:0006338">
    <property type="term" value="P:chromatin remodeling"/>
    <property type="evidence" value="ECO:0007669"/>
    <property type="project" value="InterPro"/>
</dbReference>
<comment type="caution">
    <text evidence="8">The sequence shown here is derived from an EMBL/GenBank/DDBJ whole genome shotgun (WGS) entry which is preliminary data.</text>
</comment>
<accession>A0A9D5C3I2</accession>
<keyword evidence="3" id="KW-0862">Zinc</keyword>
<dbReference type="Gene3D" id="3.30.40.10">
    <property type="entry name" value="Zinc/RING finger domain, C3HC4 (zinc finger)"/>
    <property type="match status" value="1"/>
</dbReference>
<protein>
    <submittedName>
        <fullName evidence="8">Uncharacterized protein</fullName>
    </submittedName>
</protein>